<dbReference type="AlphaFoldDB" id="A0A2I1EIB4"/>
<dbReference type="Proteomes" id="UP000232688">
    <property type="component" value="Unassembled WGS sequence"/>
</dbReference>
<evidence type="ECO:0000313" key="1">
    <source>
        <dbReference type="EMBL" id="PKC53181.1"/>
    </source>
</evidence>
<organism evidence="1 2">
    <name type="scientific">Rhizophagus irregularis</name>
    <dbReference type="NCBI Taxonomy" id="588596"/>
    <lineage>
        <taxon>Eukaryota</taxon>
        <taxon>Fungi</taxon>
        <taxon>Fungi incertae sedis</taxon>
        <taxon>Mucoromycota</taxon>
        <taxon>Glomeromycotina</taxon>
        <taxon>Glomeromycetes</taxon>
        <taxon>Glomerales</taxon>
        <taxon>Glomeraceae</taxon>
        <taxon>Rhizophagus</taxon>
    </lineage>
</organism>
<dbReference type="OrthoDB" id="2303275at2759"/>
<evidence type="ECO:0000313" key="2">
    <source>
        <dbReference type="Proteomes" id="UP000232688"/>
    </source>
</evidence>
<reference evidence="1 2" key="2">
    <citation type="submission" date="2017-10" db="EMBL/GenBank/DDBJ databases">
        <title>Genome analyses suggest a sexual origin of heterokaryosis in a supposedly ancient asexual fungus.</title>
        <authorList>
            <person name="Corradi N."/>
            <person name="Sedzielewska K."/>
            <person name="Noel J."/>
            <person name="Charron P."/>
            <person name="Farinelli L."/>
            <person name="Marton T."/>
            <person name="Kruger M."/>
            <person name="Pelin A."/>
            <person name="Brachmann A."/>
            <person name="Corradi N."/>
        </authorList>
    </citation>
    <scope>NUCLEOTIDE SEQUENCE [LARGE SCALE GENOMIC DNA]</scope>
    <source>
        <strain evidence="1 2">A1</strain>
    </source>
</reference>
<comment type="caution">
    <text evidence="1">The sequence shown here is derived from an EMBL/GenBank/DDBJ whole genome shotgun (WGS) entry which is preliminary data.</text>
</comment>
<dbReference type="VEuPathDB" id="FungiDB:RhiirA1_479827"/>
<reference evidence="1 2" key="1">
    <citation type="submission" date="2017-10" db="EMBL/GenBank/DDBJ databases">
        <title>Extensive intraspecific genome diversity in a model arbuscular mycorrhizal fungus.</title>
        <authorList>
            <person name="Chen E.C.H."/>
            <person name="Morin E."/>
            <person name="Baudet D."/>
            <person name="Noel J."/>
            <person name="Ndikumana S."/>
            <person name="Charron P."/>
            <person name="St-Onge C."/>
            <person name="Giorgi J."/>
            <person name="Grigoriev I.V."/>
            <person name="Roux C."/>
            <person name="Martin F.M."/>
            <person name="Corradi N."/>
        </authorList>
    </citation>
    <scope>NUCLEOTIDE SEQUENCE [LARGE SCALE GENOMIC DNA]</scope>
    <source>
        <strain evidence="1 2">A1</strain>
    </source>
</reference>
<gene>
    <name evidence="1" type="ORF">RhiirA1_479827</name>
</gene>
<protein>
    <submittedName>
        <fullName evidence="1">Uncharacterized protein</fullName>
    </submittedName>
</protein>
<sequence length="105" mass="12369">MSGYPVNIIVDEQFNKAVTKPINNRPGYNMNYVHAYICGNQIKNIIKVDQGDDIITQVKKGLEVIANKVKPRKVYWNGWHRYEYEVKSEDLMQYHWDSKCFKAKT</sequence>
<proteinExistence type="predicted"/>
<name>A0A2I1EIB4_9GLOM</name>
<accession>A0A2I1EIB4</accession>
<dbReference type="EMBL" id="LLXH01004561">
    <property type="protein sequence ID" value="PKC53181.1"/>
    <property type="molecule type" value="Genomic_DNA"/>
</dbReference>